<evidence type="ECO:0000256" key="8">
    <source>
        <dbReference type="ARBA" id="ARBA00022833"/>
    </source>
</evidence>
<comment type="similarity">
    <text evidence="1 17">Belongs to the papillomaviridae E6 protein family.</text>
</comment>
<dbReference type="EMBL" id="AF020905">
    <property type="protein sequence ID" value="AAB71704.1"/>
    <property type="molecule type" value="Genomic_DNA"/>
</dbReference>
<keyword evidence="4 16" id="KW-0945">Host-virus interaction</keyword>
<name>O37385_PCPVC</name>
<dbReference type="GO" id="GO:0052150">
    <property type="term" value="P:symbiont-mediated perturbation of host apoptosis"/>
    <property type="evidence" value="ECO:0007669"/>
    <property type="project" value="UniProtKB-KW"/>
</dbReference>
<keyword evidence="12 16" id="KW-0804">Transcription</keyword>
<keyword evidence="9 16" id="KW-0805">Transcription regulation</keyword>
<evidence type="ECO:0000256" key="6">
    <source>
        <dbReference type="ARBA" id="ARBA00022723"/>
    </source>
</evidence>
<dbReference type="GO" id="GO:0039648">
    <property type="term" value="P:symbiont-mediated perturbation of host ubiquitin-like protein modification"/>
    <property type="evidence" value="ECO:0007669"/>
    <property type="project" value="UniProtKB-UniRule"/>
</dbReference>
<dbReference type="GO" id="GO:0030430">
    <property type="term" value="C:host cell cytoplasm"/>
    <property type="evidence" value="ECO:0007669"/>
    <property type="project" value="UniProtKB-SubCell"/>
</dbReference>
<dbReference type="Pfam" id="PF00518">
    <property type="entry name" value="E6"/>
    <property type="match status" value="1"/>
</dbReference>
<dbReference type="GO" id="GO:0006355">
    <property type="term" value="P:regulation of DNA-templated transcription"/>
    <property type="evidence" value="ECO:0007669"/>
    <property type="project" value="UniProtKB-UniRule"/>
</dbReference>
<keyword evidence="11 16" id="KW-0010">Activator</keyword>
<evidence type="ECO:0000313" key="19">
    <source>
        <dbReference type="Proteomes" id="UP000118373"/>
    </source>
</evidence>
<keyword evidence="3 16" id="KW-1048">Host nucleus</keyword>
<keyword evidence="13 16" id="KW-1035">Host cytoplasm</keyword>
<protein>
    <recommendedName>
        <fullName evidence="16 17">Protein E6</fullName>
    </recommendedName>
</protein>
<comment type="subunit">
    <text evidence="16">Forms homodimers. Interacts with ubiquitin-protein ligase UBE3A/E6-AP; this interaction stimulates UBE3A ubiquitin activity. Interacts with host TP53 and EP300; this interaction inhibits TP53 activity.</text>
</comment>
<dbReference type="GO" id="GO:0042025">
    <property type="term" value="C:host cell nucleus"/>
    <property type="evidence" value="ECO:0007669"/>
    <property type="project" value="UniProtKB-SubCell"/>
</dbReference>
<evidence type="ECO:0000256" key="3">
    <source>
        <dbReference type="ARBA" id="ARBA00022562"/>
    </source>
</evidence>
<evidence type="ECO:0000256" key="15">
    <source>
        <dbReference type="ARBA" id="ARBA00023323"/>
    </source>
</evidence>
<proteinExistence type="inferred from homology"/>
<feature type="zinc finger region" evidence="16">
    <location>
        <begin position="106"/>
        <end position="142"/>
    </location>
</feature>
<evidence type="ECO:0000256" key="4">
    <source>
        <dbReference type="ARBA" id="ARBA00022581"/>
    </source>
</evidence>
<organism evidence="18 19">
    <name type="scientific">Pygmy chimpanzee papillomavirus type 1C</name>
    <name type="common">PCPV-1C</name>
    <dbReference type="NCBI Taxonomy" id="521527"/>
    <lineage>
        <taxon>Viruses</taxon>
        <taxon>Monodnaviria</taxon>
        <taxon>Shotokuvirae</taxon>
        <taxon>Cossaviricota</taxon>
        <taxon>Papovaviricetes</taxon>
        <taxon>Zurhausenvirales</taxon>
        <taxon>Papillomaviridae</taxon>
        <taxon>Firstpapillomavirinae</taxon>
        <taxon>Alphapapillomavirus</taxon>
        <taxon>Alphapapillomavirus 10</taxon>
    </lineage>
</organism>
<dbReference type="GO" id="GO:0003677">
    <property type="term" value="F:DNA binding"/>
    <property type="evidence" value="ECO:0007669"/>
    <property type="project" value="UniProtKB-UniRule"/>
</dbReference>
<keyword evidence="10 16" id="KW-0238">DNA-binding</keyword>
<dbReference type="Proteomes" id="UP000118373">
    <property type="component" value="Segment"/>
</dbReference>
<dbReference type="GO" id="GO:0008270">
    <property type="term" value="F:zinc ion binding"/>
    <property type="evidence" value="ECO:0007669"/>
    <property type="project" value="UniProtKB-KW"/>
</dbReference>
<evidence type="ECO:0000256" key="9">
    <source>
        <dbReference type="ARBA" id="ARBA00023015"/>
    </source>
</evidence>
<keyword evidence="5 16" id="KW-1090">Inhibition of host innate immune response by virus</keyword>
<evidence type="ECO:0000256" key="13">
    <source>
        <dbReference type="ARBA" id="ARBA00023200"/>
    </source>
</evidence>
<evidence type="ECO:0000256" key="2">
    <source>
        <dbReference type="ARBA" id="ARBA00022518"/>
    </source>
</evidence>
<keyword evidence="15 16" id="KW-1119">Modulation of host cell apoptosis by virus</keyword>
<dbReference type="SUPFAM" id="SSF161229">
    <property type="entry name" value="E6 C-terminal domain-like"/>
    <property type="match status" value="2"/>
</dbReference>
<keyword evidence="14 16" id="KW-0899">Viral immunoevasion</keyword>
<sequence length="152" mass="17704">MESVNASTPAKTIDQLCKDCNLCMHSLQILCVFCKKTLSTAAAEVYSFEYKDLYIVWRGNFPFAACAYCLELQGKVNQYRHFDYAAYAVTVEEETNKSIFDIRIRCYLCHKPLCAVEKVRHILEKARFIKLNCEWKGRCFHCWTSCMENILP</sequence>
<evidence type="ECO:0000256" key="17">
    <source>
        <dbReference type="RuleBase" id="RU363123"/>
    </source>
</evidence>
<dbReference type="GO" id="GO:0006351">
    <property type="term" value="P:DNA-templated transcription"/>
    <property type="evidence" value="ECO:0007669"/>
    <property type="project" value="UniProtKB-UniRule"/>
</dbReference>
<dbReference type="InterPro" id="IPR001334">
    <property type="entry name" value="E6"/>
</dbReference>
<organismHost>
    <name type="scientific">Pan paniscus</name>
    <name type="common">Pygmy chimpanzee</name>
    <name type="synonym">Bonobo</name>
    <dbReference type="NCBI Taxonomy" id="9597"/>
</organismHost>
<comment type="caution">
    <text evidence="16">Lacks conserved residue(s) required for the propagation of feature annotation.</text>
</comment>
<dbReference type="Gene3D" id="3.30.240.40">
    <property type="entry name" value="E6 early regulatory protein"/>
    <property type="match status" value="2"/>
</dbReference>
<evidence type="ECO:0000256" key="7">
    <source>
        <dbReference type="ARBA" id="ARBA00022771"/>
    </source>
</evidence>
<evidence type="ECO:0000256" key="5">
    <source>
        <dbReference type="ARBA" id="ARBA00022632"/>
    </source>
</evidence>
<evidence type="ECO:0000256" key="11">
    <source>
        <dbReference type="ARBA" id="ARBA00023159"/>
    </source>
</evidence>
<keyword evidence="6 16" id="KW-0479">Metal-binding</keyword>
<evidence type="ECO:0000256" key="10">
    <source>
        <dbReference type="ARBA" id="ARBA00023125"/>
    </source>
</evidence>
<evidence type="ECO:0000256" key="12">
    <source>
        <dbReference type="ARBA" id="ARBA00023163"/>
    </source>
</evidence>
<comment type="subcellular location">
    <subcellularLocation>
        <location evidence="16 17">Host cytoplasm</location>
    </subcellularLocation>
    <subcellularLocation>
        <location evidence="16 17">Host nucleus</location>
    </subcellularLocation>
</comment>
<dbReference type="GO" id="GO:0052170">
    <property type="term" value="P:symbiont-mediated suppression of host innate immune response"/>
    <property type="evidence" value="ECO:0007669"/>
    <property type="project" value="UniProtKB-KW"/>
</dbReference>
<evidence type="ECO:0000256" key="16">
    <source>
        <dbReference type="HAMAP-Rule" id="MF_04006"/>
    </source>
</evidence>
<comment type="function">
    <text evidence="16">Plays a major role in the induction and maintenance of cellular transformation. E6 associates with host UBE3A/E6-AP ubiquitin-protein ligase and modulates its activity. Sequesters tumor suppressor TP53 in the host cytoplasm and modulates its activity by interacting with host EP300 that results in the reduction of TP53 acetylation and activation. In turn, apoptosis induced by DNA damage is inhibited. E6 protects also host keratinocytes from apoptosis by mediating the degradation of host BAK1. May also inhibit host immune response.</text>
</comment>
<dbReference type="InterPro" id="IPR038575">
    <property type="entry name" value="E6_sf"/>
</dbReference>
<evidence type="ECO:0000256" key="1">
    <source>
        <dbReference type="ARBA" id="ARBA00006346"/>
    </source>
</evidence>
<accession>O37385</accession>
<dbReference type="HAMAP" id="MF_04006">
    <property type="entry name" value="HPV_E6"/>
    <property type="match status" value="1"/>
</dbReference>
<gene>
    <name evidence="16 18" type="primary">E6</name>
</gene>
<keyword evidence="7 16" id="KW-0863">Zinc-finger</keyword>
<reference evidence="18 19" key="1">
    <citation type="submission" date="1997-08" db="EMBL/GenBank/DDBJ databases">
        <title>DNA sequence of a novel papillomavirus (CCPV1) from an outbreak of focal epithelial hyperplasia-like disease in a common chimpanzee (Pan troglodytes) colony.</title>
        <authorList>
            <person name="Scinicariello F."/>
            <person name="Soza I."/>
            <person name="Brasky K.M."/>
            <person name="Hilliard J.K."/>
        </authorList>
    </citation>
    <scope>NUCLEOTIDE SEQUENCE [LARGE SCALE GENOMIC DNA]</scope>
</reference>
<comment type="miscellaneous">
    <text evidence="16">Belongs to the low risk human alphapapillomavirus family. The cancer-causing human papillomavirus E6 protein has a unique carboxy terminal PDZ domain containing substrate but low risk E6s do not possess this domain.</text>
</comment>
<keyword evidence="8 16" id="KW-0862">Zinc</keyword>
<dbReference type="GO" id="GO:0039502">
    <property type="term" value="P:symbiont-mediated suppression of host type I interferon-mediated signaling pathway"/>
    <property type="evidence" value="ECO:0007669"/>
    <property type="project" value="UniProtKB-UniRule"/>
</dbReference>
<evidence type="ECO:0000313" key="18">
    <source>
        <dbReference type="EMBL" id="AAB71704.1"/>
    </source>
</evidence>
<keyword evidence="2 16" id="KW-0244">Early protein</keyword>
<evidence type="ECO:0000256" key="14">
    <source>
        <dbReference type="ARBA" id="ARBA00023280"/>
    </source>
</evidence>